<protein>
    <submittedName>
        <fullName evidence="1">Uncharacterized protein</fullName>
    </submittedName>
</protein>
<comment type="caution">
    <text evidence="1">The sequence shown here is derived from an EMBL/GenBank/DDBJ whole genome shotgun (WGS) entry which is preliminary data.</text>
</comment>
<accession>A0A9N8N8I4</accession>
<keyword evidence="2" id="KW-1185">Reference proteome</keyword>
<dbReference type="Proteomes" id="UP000675121">
    <property type="component" value="Unassembled WGS sequence"/>
</dbReference>
<dbReference type="EMBL" id="CAJNAS010000036">
    <property type="protein sequence ID" value="CAE6964260.1"/>
    <property type="molecule type" value="Genomic_DNA"/>
</dbReference>
<dbReference type="AlphaFoldDB" id="A0A9N8N8I4"/>
<organism evidence="1 2">
    <name type="scientific">Paraburkholderia domus</name>
    <dbReference type="NCBI Taxonomy" id="2793075"/>
    <lineage>
        <taxon>Bacteria</taxon>
        <taxon>Pseudomonadati</taxon>
        <taxon>Pseudomonadota</taxon>
        <taxon>Betaproteobacteria</taxon>
        <taxon>Burkholderiales</taxon>
        <taxon>Burkholderiaceae</taxon>
        <taxon>Paraburkholderia</taxon>
    </lineage>
</organism>
<reference evidence="1" key="1">
    <citation type="submission" date="2021-02" db="EMBL/GenBank/DDBJ databases">
        <authorList>
            <person name="Vanwijnsberghe S."/>
        </authorList>
    </citation>
    <scope>NUCLEOTIDE SEQUENCE</scope>
    <source>
        <strain evidence="1">R-70211</strain>
    </source>
</reference>
<evidence type="ECO:0000313" key="1">
    <source>
        <dbReference type="EMBL" id="CAE6964260.1"/>
    </source>
</evidence>
<gene>
    <name evidence="1" type="ORF">R70211_07209</name>
</gene>
<proteinExistence type="predicted"/>
<evidence type="ECO:0000313" key="2">
    <source>
        <dbReference type="Proteomes" id="UP000675121"/>
    </source>
</evidence>
<sequence>MSTTDVVTFFICLRLTRRRVSDKRISLRSDSSRVRLSTWRLTHLCNG</sequence>
<name>A0A9N8N8I4_9BURK</name>